<comment type="caution">
    <text evidence="1">The sequence shown here is derived from an EMBL/GenBank/DDBJ whole genome shotgun (WGS) entry which is preliminary data.</text>
</comment>
<evidence type="ECO:0000313" key="1">
    <source>
        <dbReference type="EMBL" id="KKN18531.1"/>
    </source>
</evidence>
<dbReference type="AlphaFoldDB" id="A0A0F9QZG8"/>
<gene>
    <name evidence="1" type="ORF">LCGC14_0954800</name>
</gene>
<accession>A0A0F9QZG8</accession>
<organism evidence="1">
    <name type="scientific">marine sediment metagenome</name>
    <dbReference type="NCBI Taxonomy" id="412755"/>
    <lineage>
        <taxon>unclassified sequences</taxon>
        <taxon>metagenomes</taxon>
        <taxon>ecological metagenomes</taxon>
    </lineage>
</organism>
<dbReference type="EMBL" id="LAZR01003418">
    <property type="protein sequence ID" value="KKN18531.1"/>
    <property type="molecule type" value="Genomic_DNA"/>
</dbReference>
<proteinExistence type="predicted"/>
<reference evidence="1" key="1">
    <citation type="journal article" date="2015" name="Nature">
        <title>Complex archaea that bridge the gap between prokaryotes and eukaryotes.</title>
        <authorList>
            <person name="Spang A."/>
            <person name="Saw J.H."/>
            <person name="Jorgensen S.L."/>
            <person name="Zaremba-Niedzwiedzka K."/>
            <person name="Martijn J."/>
            <person name="Lind A.E."/>
            <person name="van Eijk R."/>
            <person name="Schleper C."/>
            <person name="Guy L."/>
            <person name="Ettema T.J."/>
        </authorList>
    </citation>
    <scope>NUCLEOTIDE SEQUENCE</scope>
</reference>
<name>A0A0F9QZG8_9ZZZZ</name>
<sequence>MNIPSAQVIAAKWARVTPDRIEDYSNGVRNPKNDWAKETADAEERYEEGIKKAISRKAFGKGVKRTGTANQQEATIQKGIPIWPERVRMAQGAMAEGMEDVVQTLSALQLKPRYATGDPRNLERVKQVADALHQMKISRS</sequence>
<protein>
    <submittedName>
        <fullName evidence="1">Uncharacterized protein</fullName>
    </submittedName>
</protein>